<dbReference type="PROSITE" id="PS00639">
    <property type="entry name" value="THIOL_PROTEASE_HIS"/>
    <property type="match status" value="1"/>
</dbReference>
<feature type="domain" description="Peptidase C1A papain C-terminal" evidence="8">
    <location>
        <begin position="126"/>
        <end position="343"/>
    </location>
</feature>
<dbReference type="EMBL" id="JACGCM010001217">
    <property type="protein sequence ID" value="KAF6158829.1"/>
    <property type="molecule type" value="Genomic_DNA"/>
</dbReference>
<evidence type="ECO:0000256" key="3">
    <source>
        <dbReference type="ARBA" id="ARBA00022729"/>
    </source>
</evidence>
<dbReference type="Pfam" id="PF08246">
    <property type="entry name" value="Inhibitor_I29"/>
    <property type="match status" value="1"/>
</dbReference>
<keyword evidence="2" id="KW-0645">Protease</keyword>
<evidence type="ECO:0000256" key="4">
    <source>
        <dbReference type="ARBA" id="ARBA00022801"/>
    </source>
</evidence>
<dbReference type="SMART" id="SM00848">
    <property type="entry name" value="Inhibitor_I29"/>
    <property type="match status" value="1"/>
</dbReference>
<dbReference type="Pfam" id="PF00112">
    <property type="entry name" value="Peptidase_C1"/>
    <property type="match status" value="1"/>
</dbReference>
<dbReference type="GO" id="GO:0008234">
    <property type="term" value="F:cysteine-type peptidase activity"/>
    <property type="evidence" value="ECO:0007669"/>
    <property type="project" value="UniProtKB-KW"/>
</dbReference>
<dbReference type="InterPro" id="IPR038765">
    <property type="entry name" value="Papain-like_cys_pep_sf"/>
</dbReference>
<evidence type="ECO:0000256" key="6">
    <source>
        <dbReference type="ARBA" id="ARBA00023157"/>
    </source>
</evidence>
<gene>
    <name evidence="10" type="ORF">GIB67_012472</name>
</gene>
<dbReference type="InterPro" id="IPR013128">
    <property type="entry name" value="Peptidase_C1A"/>
</dbReference>
<keyword evidence="6" id="KW-1015">Disulfide bond</keyword>
<dbReference type="SMART" id="SM00645">
    <property type="entry name" value="Pept_C1"/>
    <property type="match status" value="1"/>
</dbReference>
<dbReference type="CDD" id="cd02248">
    <property type="entry name" value="Peptidase_C1A"/>
    <property type="match status" value="1"/>
</dbReference>
<keyword evidence="5" id="KW-0788">Thiol protease</keyword>
<evidence type="ECO:0000256" key="1">
    <source>
        <dbReference type="ARBA" id="ARBA00008455"/>
    </source>
</evidence>
<dbReference type="InterPro" id="IPR013201">
    <property type="entry name" value="Prot_inhib_I29"/>
</dbReference>
<dbReference type="OrthoDB" id="10253408at2759"/>
<dbReference type="PRINTS" id="PR00705">
    <property type="entry name" value="PAPAIN"/>
</dbReference>
<comment type="similarity">
    <text evidence="1">Belongs to the peptidase C1 family.</text>
</comment>
<feature type="signal peptide" evidence="7">
    <location>
        <begin position="1"/>
        <end position="26"/>
    </location>
</feature>
<dbReference type="InterPro" id="IPR025661">
    <property type="entry name" value="Pept_asp_AS"/>
</dbReference>
<organism evidence="10 11">
    <name type="scientific">Kingdonia uniflora</name>
    <dbReference type="NCBI Taxonomy" id="39325"/>
    <lineage>
        <taxon>Eukaryota</taxon>
        <taxon>Viridiplantae</taxon>
        <taxon>Streptophyta</taxon>
        <taxon>Embryophyta</taxon>
        <taxon>Tracheophyta</taxon>
        <taxon>Spermatophyta</taxon>
        <taxon>Magnoliopsida</taxon>
        <taxon>Ranunculales</taxon>
        <taxon>Circaeasteraceae</taxon>
        <taxon>Kingdonia</taxon>
    </lineage>
</organism>
<keyword evidence="3 7" id="KW-0732">Signal</keyword>
<dbReference type="PROSITE" id="PS00139">
    <property type="entry name" value="THIOL_PROTEASE_CYS"/>
    <property type="match status" value="1"/>
</dbReference>
<comment type="caution">
    <text evidence="10">The sequence shown here is derived from an EMBL/GenBank/DDBJ whole genome shotgun (WGS) entry which is preliminary data.</text>
</comment>
<feature type="domain" description="Cathepsin propeptide inhibitor" evidence="9">
    <location>
        <begin position="39"/>
        <end position="96"/>
    </location>
</feature>
<evidence type="ECO:0000259" key="8">
    <source>
        <dbReference type="SMART" id="SM00645"/>
    </source>
</evidence>
<evidence type="ECO:0000259" key="9">
    <source>
        <dbReference type="SMART" id="SM00848"/>
    </source>
</evidence>
<dbReference type="InterPro" id="IPR000169">
    <property type="entry name" value="Pept_cys_AS"/>
</dbReference>
<keyword evidence="4" id="KW-0378">Hydrolase</keyword>
<dbReference type="InterPro" id="IPR000668">
    <property type="entry name" value="Peptidase_C1A_C"/>
</dbReference>
<sequence length="344" mass="37598">MGSTNQNQFACVVFIILGLWVSHSVSRTLNDDASMLEKHEQWIALHGRVYKDVAEKERRFVIFKENVKLIESHNRVGDRLYKLSVNEFADQTNKEFKAARNGYKGLPSMGETSLSSSFKYENVTAVPSSMDWRKKGAVTPVKDQGQCGCCWAFSAVAAMEGVTQLKTGKLVSLSEQELVDCDVKGEDQGCQGGLMDDAFEFIINNKGLATEVIYPYMGVDNTCNAKKAASHAAKINGHEDVPANNEKALLKAVANQPISVAIDASGSAFQFYSSGIFTGECGTELDHGVTAVGYGTDEDGTKYWLVKNSWGASWGENGYIRMQRDIDAKEGLCGIAMESSYPTA</sequence>
<dbReference type="FunFam" id="3.90.70.10:FF:000023">
    <property type="entry name" value="Senescence-specific cysteine protease SAG39"/>
    <property type="match status" value="1"/>
</dbReference>
<dbReference type="PROSITE" id="PS00640">
    <property type="entry name" value="THIOL_PROTEASE_ASN"/>
    <property type="match status" value="1"/>
</dbReference>
<evidence type="ECO:0000256" key="7">
    <source>
        <dbReference type="SAM" id="SignalP"/>
    </source>
</evidence>
<evidence type="ECO:0008006" key="12">
    <source>
        <dbReference type="Google" id="ProtNLM"/>
    </source>
</evidence>
<reference evidence="10 11" key="1">
    <citation type="journal article" date="2020" name="IScience">
        <title>Genome Sequencing of the Endangered Kingdonia uniflora (Circaeasteraceae, Ranunculales) Reveals Potential Mechanisms of Evolutionary Specialization.</title>
        <authorList>
            <person name="Sun Y."/>
            <person name="Deng T."/>
            <person name="Zhang A."/>
            <person name="Moore M.J."/>
            <person name="Landis J.B."/>
            <person name="Lin N."/>
            <person name="Zhang H."/>
            <person name="Zhang X."/>
            <person name="Huang J."/>
            <person name="Zhang X."/>
            <person name="Sun H."/>
            <person name="Wang H."/>
        </authorList>
    </citation>
    <scope>NUCLEOTIDE SEQUENCE [LARGE SCALE GENOMIC DNA]</scope>
    <source>
        <strain evidence="10">TB1705</strain>
        <tissue evidence="10">Leaf</tissue>
    </source>
</reference>
<feature type="chain" id="PRO_5029779413" description="Cysteine protease" evidence="7">
    <location>
        <begin position="27"/>
        <end position="344"/>
    </location>
</feature>
<dbReference type="AlphaFoldDB" id="A0A7J7MV69"/>
<dbReference type="Proteomes" id="UP000541444">
    <property type="component" value="Unassembled WGS sequence"/>
</dbReference>
<evidence type="ECO:0000256" key="5">
    <source>
        <dbReference type="ARBA" id="ARBA00022807"/>
    </source>
</evidence>
<evidence type="ECO:0000256" key="2">
    <source>
        <dbReference type="ARBA" id="ARBA00022670"/>
    </source>
</evidence>
<dbReference type="InterPro" id="IPR025660">
    <property type="entry name" value="Pept_his_AS"/>
</dbReference>
<accession>A0A7J7MV69</accession>
<protein>
    <recommendedName>
        <fullName evidence="12">Cysteine protease</fullName>
    </recommendedName>
</protein>
<dbReference type="InterPro" id="IPR039417">
    <property type="entry name" value="Peptidase_C1A_papain-like"/>
</dbReference>
<name>A0A7J7MV69_9MAGN</name>
<dbReference type="SUPFAM" id="SSF54001">
    <property type="entry name" value="Cysteine proteinases"/>
    <property type="match status" value="1"/>
</dbReference>
<evidence type="ECO:0000313" key="10">
    <source>
        <dbReference type="EMBL" id="KAF6158829.1"/>
    </source>
</evidence>
<evidence type="ECO:0000313" key="11">
    <source>
        <dbReference type="Proteomes" id="UP000541444"/>
    </source>
</evidence>
<keyword evidence="11" id="KW-1185">Reference proteome</keyword>
<dbReference type="GO" id="GO:0006508">
    <property type="term" value="P:proteolysis"/>
    <property type="evidence" value="ECO:0007669"/>
    <property type="project" value="UniProtKB-KW"/>
</dbReference>
<dbReference type="Gene3D" id="3.90.70.10">
    <property type="entry name" value="Cysteine proteinases"/>
    <property type="match status" value="1"/>
</dbReference>
<dbReference type="PANTHER" id="PTHR12411">
    <property type="entry name" value="CYSTEINE PROTEASE FAMILY C1-RELATED"/>
    <property type="match status" value="1"/>
</dbReference>
<proteinExistence type="inferred from homology"/>